<sequence length="23" mass="2351">MEMPGPGPEDLIPGGDVGDLWAP</sequence>
<organism evidence="2 3">
    <name type="scientific">Gulo gulo</name>
    <name type="common">Wolverine</name>
    <name type="synonym">Gluton</name>
    <dbReference type="NCBI Taxonomy" id="48420"/>
    <lineage>
        <taxon>Eukaryota</taxon>
        <taxon>Metazoa</taxon>
        <taxon>Chordata</taxon>
        <taxon>Craniata</taxon>
        <taxon>Vertebrata</taxon>
        <taxon>Euteleostomi</taxon>
        <taxon>Mammalia</taxon>
        <taxon>Eutheria</taxon>
        <taxon>Laurasiatheria</taxon>
        <taxon>Carnivora</taxon>
        <taxon>Caniformia</taxon>
        <taxon>Musteloidea</taxon>
        <taxon>Mustelidae</taxon>
        <taxon>Guloninae</taxon>
        <taxon>Gulo</taxon>
    </lineage>
</organism>
<protein>
    <submittedName>
        <fullName evidence="2">Uncharacterized protein</fullName>
    </submittedName>
</protein>
<name>A0A9X9LSS1_GULGU</name>
<evidence type="ECO:0000256" key="1">
    <source>
        <dbReference type="SAM" id="MobiDB-lite"/>
    </source>
</evidence>
<feature type="non-terminal residue" evidence="2">
    <location>
        <position position="23"/>
    </location>
</feature>
<dbReference type="Proteomes" id="UP000269945">
    <property type="component" value="Unassembled WGS sequence"/>
</dbReference>
<gene>
    <name evidence="2" type="ORF">BN2614_LOCUS1</name>
</gene>
<evidence type="ECO:0000313" key="2">
    <source>
        <dbReference type="EMBL" id="VCW85323.1"/>
    </source>
</evidence>
<dbReference type="AlphaFoldDB" id="A0A9X9LSS1"/>
<keyword evidence="3" id="KW-1185">Reference proteome</keyword>
<evidence type="ECO:0000313" key="3">
    <source>
        <dbReference type="Proteomes" id="UP000269945"/>
    </source>
</evidence>
<dbReference type="EMBL" id="CYRY02015121">
    <property type="protein sequence ID" value="VCW85323.1"/>
    <property type="molecule type" value="Genomic_DNA"/>
</dbReference>
<proteinExistence type="predicted"/>
<comment type="caution">
    <text evidence="2">The sequence shown here is derived from an EMBL/GenBank/DDBJ whole genome shotgun (WGS) entry which is preliminary data.</text>
</comment>
<feature type="region of interest" description="Disordered" evidence="1">
    <location>
        <begin position="1"/>
        <end position="23"/>
    </location>
</feature>
<accession>A0A9X9LSS1</accession>
<reference evidence="2 3" key="1">
    <citation type="submission" date="2018-10" db="EMBL/GenBank/DDBJ databases">
        <authorList>
            <person name="Ekblom R."/>
            <person name="Jareborg N."/>
        </authorList>
    </citation>
    <scope>NUCLEOTIDE SEQUENCE [LARGE SCALE GENOMIC DNA]</scope>
    <source>
        <tissue evidence="2">Muscle</tissue>
    </source>
</reference>